<sequence length="413" mass="45810">MSQPQRSSEEHERLKRWRLVLGADSEPEPDSGHGLPGGIEGLDVQLEGDELQMDKVLQALYDSDRKSGLGKTSPKVNRWLGDIRTYFSSSNVRMMQKDALERLKLHKMLLEPETLEHIEADVHLVGTLVSLKGIIPQKTKETARKVVRKVVDEIERKLRNPLLEAVRGALSKVTRSQRPRSSEIDWDRTIRKNLRNYLPEQKTIIPERLVGYGRKQSSLRDIILCVDQSGSMATSVVYSSIFAAVLASMRAVSTKLVVFDTEIADLTELLQDPVDVLFGAQLGGGTDINRAVGYCQQLVERPDQTIMVIITDLYEGGDVYGLLGRIARLVASGVTVVCLLSLSDDGAPMYNDQLAANFAELGVPAFACTPDLFPDLMASAIQKQDLNSWAAMNNIVVRGHEEAFHHDESSSMS</sequence>
<proteinExistence type="predicted"/>
<accession>A0A517QM59</accession>
<dbReference type="Pfam" id="PF05762">
    <property type="entry name" value="VWA_CoxE"/>
    <property type="match status" value="1"/>
</dbReference>
<gene>
    <name evidence="2" type="ORF">Mal48_19710</name>
</gene>
<evidence type="ECO:0000259" key="1">
    <source>
        <dbReference type="SMART" id="SM00327"/>
    </source>
</evidence>
<dbReference type="InterPro" id="IPR036465">
    <property type="entry name" value="vWFA_dom_sf"/>
</dbReference>
<dbReference type="AlphaFoldDB" id="A0A517QM59"/>
<dbReference type="OrthoDB" id="9789979at2"/>
<organism evidence="2 3">
    <name type="scientific">Thalassoglobus polymorphus</name>
    <dbReference type="NCBI Taxonomy" id="2527994"/>
    <lineage>
        <taxon>Bacteria</taxon>
        <taxon>Pseudomonadati</taxon>
        <taxon>Planctomycetota</taxon>
        <taxon>Planctomycetia</taxon>
        <taxon>Planctomycetales</taxon>
        <taxon>Planctomycetaceae</taxon>
        <taxon>Thalassoglobus</taxon>
    </lineage>
</organism>
<dbReference type="InterPro" id="IPR002035">
    <property type="entry name" value="VWF_A"/>
</dbReference>
<dbReference type="SMART" id="SM00327">
    <property type="entry name" value="VWA"/>
    <property type="match status" value="1"/>
</dbReference>
<dbReference type="PANTHER" id="PTHR30634">
    <property type="entry name" value="OUTER MEMBRANE LOLAB LIPOPROTEIN INSERTION APPARATUS"/>
    <property type="match status" value="1"/>
</dbReference>
<dbReference type="SUPFAM" id="SSF53300">
    <property type="entry name" value="vWA-like"/>
    <property type="match status" value="1"/>
</dbReference>
<evidence type="ECO:0000313" key="3">
    <source>
        <dbReference type="Proteomes" id="UP000315724"/>
    </source>
</evidence>
<dbReference type="Proteomes" id="UP000315724">
    <property type="component" value="Chromosome"/>
</dbReference>
<protein>
    <submittedName>
        <fullName evidence="2">VWA domain containing CoxE-like protein</fullName>
    </submittedName>
</protein>
<reference evidence="2 3" key="1">
    <citation type="submission" date="2019-02" db="EMBL/GenBank/DDBJ databases">
        <title>Deep-cultivation of Planctomycetes and their phenomic and genomic characterization uncovers novel biology.</title>
        <authorList>
            <person name="Wiegand S."/>
            <person name="Jogler M."/>
            <person name="Boedeker C."/>
            <person name="Pinto D."/>
            <person name="Vollmers J."/>
            <person name="Rivas-Marin E."/>
            <person name="Kohn T."/>
            <person name="Peeters S.H."/>
            <person name="Heuer A."/>
            <person name="Rast P."/>
            <person name="Oberbeckmann S."/>
            <person name="Bunk B."/>
            <person name="Jeske O."/>
            <person name="Meyerdierks A."/>
            <person name="Storesund J.E."/>
            <person name="Kallscheuer N."/>
            <person name="Luecker S."/>
            <person name="Lage O.M."/>
            <person name="Pohl T."/>
            <person name="Merkel B.J."/>
            <person name="Hornburger P."/>
            <person name="Mueller R.-W."/>
            <person name="Bruemmer F."/>
            <person name="Labrenz M."/>
            <person name="Spormann A.M."/>
            <person name="Op den Camp H."/>
            <person name="Overmann J."/>
            <person name="Amann R."/>
            <person name="Jetten M.S.M."/>
            <person name="Mascher T."/>
            <person name="Medema M.H."/>
            <person name="Devos D.P."/>
            <person name="Kaster A.-K."/>
            <person name="Ovreas L."/>
            <person name="Rohde M."/>
            <person name="Galperin M.Y."/>
            <person name="Jogler C."/>
        </authorList>
    </citation>
    <scope>NUCLEOTIDE SEQUENCE [LARGE SCALE GENOMIC DNA]</scope>
    <source>
        <strain evidence="2 3">Mal48</strain>
    </source>
</reference>
<feature type="domain" description="VWFA" evidence="1">
    <location>
        <begin position="219"/>
        <end position="378"/>
    </location>
</feature>
<keyword evidence="3" id="KW-1185">Reference proteome</keyword>
<evidence type="ECO:0000313" key="2">
    <source>
        <dbReference type="EMBL" id="QDT32724.1"/>
    </source>
</evidence>
<dbReference type="Gene3D" id="3.40.50.410">
    <property type="entry name" value="von Willebrand factor, type A domain"/>
    <property type="match status" value="1"/>
</dbReference>
<dbReference type="KEGG" id="tpol:Mal48_19710"/>
<name>A0A517QM59_9PLAN</name>
<dbReference type="InterPro" id="IPR050458">
    <property type="entry name" value="LolB"/>
</dbReference>
<dbReference type="InterPro" id="IPR008912">
    <property type="entry name" value="Uncharacterised_CoxE"/>
</dbReference>
<dbReference type="EMBL" id="CP036267">
    <property type="protein sequence ID" value="QDT32724.1"/>
    <property type="molecule type" value="Genomic_DNA"/>
</dbReference>
<dbReference type="RefSeq" id="WP_145198184.1">
    <property type="nucleotide sequence ID" value="NZ_CP036267.1"/>
</dbReference>
<dbReference type="PANTHER" id="PTHR30634:SF16">
    <property type="entry name" value="OUTER-MEMBRANE LIPOPROTEIN LOLB"/>
    <property type="match status" value="1"/>
</dbReference>